<comment type="caution">
    <text evidence="18">The sequence shown here is derived from an EMBL/GenBank/DDBJ whole genome shotgun (WGS) entry which is preliminary data.</text>
</comment>
<dbReference type="EMBL" id="JAKCXM010000054">
    <property type="protein sequence ID" value="KAJ0404898.1"/>
    <property type="molecule type" value="Genomic_DNA"/>
</dbReference>
<evidence type="ECO:0000256" key="11">
    <source>
        <dbReference type="ARBA" id="ARBA00023049"/>
    </source>
</evidence>
<dbReference type="Pfam" id="PF04389">
    <property type="entry name" value="Peptidase_M28"/>
    <property type="match status" value="1"/>
</dbReference>
<dbReference type="CDD" id="cd03875">
    <property type="entry name" value="M28_Fxna_like"/>
    <property type="match status" value="1"/>
</dbReference>
<keyword evidence="9" id="KW-0862">Zinc</keyword>
<accession>A0AAD5LLD0</accession>
<dbReference type="GO" id="GO:0046872">
    <property type="term" value="F:metal ion binding"/>
    <property type="evidence" value="ECO:0007669"/>
    <property type="project" value="UniProtKB-KW"/>
</dbReference>
<keyword evidence="13" id="KW-0325">Glycoprotein</keyword>
<dbReference type="InterPro" id="IPR045175">
    <property type="entry name" value="M28_fam"/>
</dbReference>
<evidence type="ECO:0000256" key="10">
    <source>
        <dbReference type="ARBA" id="ARBA00022989"/>
    </source>
</evidence>
<dbReference type="PANTHER" id="PTHR12147">
    <property type="entry name" value="METALLOPEPTIDASE M28 FAMILY MEMBER"/>
    <property type="match status" value="1"/>
</dbReference>
<keyword evidence="10 15" id="KW-1133">Transmembrane helix</keyword>
<evidence type="ECO:0000256" key="9">
    <source>
        <dbReference type="ARBA" id="ARBA00022833"/>
    </source>
</evidence>
<keyword evidence="8" id="KW-0256">Endoplasmic reticulum</keyword>
<evidence type="ECO:0008006" key="20">
    <source>
        <dbReference type="Google" id="ProtNLM"/>
    </source>
</evidence>
<feature type="domain" description="Endoplasmic reticulum metallopeptidase 1-like C-terminal" evidence="17">
    <location>
        <begin position="369"/>
        <end position="477"/>
    </location>
</feature>
<evidence type="ECO:0000256" key="13">
    <source>
        <dbReference type="ARBA" id="ARBA00023180"/>
    </source>
</evidence>
<sequence>MGDLRQRRGGHGLPADAVSEPKVSSFPSDDGLRKRRRGSHHTSVPKVTPLVIGFVLFYALFLATVGHYHTWLPDPRGLDAPSDVFSEARSRVVLDTIMSFGYRPVGSKANDELTPQYLLSQINEIKSNAVDDVRIEIDVQRPTGAFGLNFLEQFQNIYANVTNIVVRVSSATPDGREDANGTDALLISSHYDAAIGAGAASDDGVSIAIMVELLRYYSRQPPKHAAIVFNFNGAEETILQAAHGFITQHKWTQDIRAFINLEAAGAGGRELLFQTGSDELALAYAEGAKYPHASIIAQEVFQTGVIPADTDFRIYRDFGAIAGMDFAYIANGYVYHTRLDDTSRIQPGAIQRLGDNLVGVIHHLVNEPATNRRKIHLHFTGPAFLHIYIDAKKTRLTSWSIGEGVNGPVPSTEGTYILQFATGIPPASFHFWIEAESNAPIEIGLTGHFLEERTTQMQEFLDALPSWVHVAEIVSTWRSQVI</sequence>
<evidence type="ECO:0000256" key="7">
    <source>
        <dbReference type="ARBA" id="ARBA00022801"/>
    </source>
</evidence>
<keyword evidence="19" id="KW-1185">Reference proteome</keyword>
<dbReference type="PANTHER" id="PTHR12147:SF22">
    <property type="entry name" value="ENDOPLASMIC RETICULUM METALLOPEPTIDASE 1"/>
    <property type="match status" value="1"/>
</dbReference>
<evidence type="ECO:0000313" key="19">
    <source>
        <dbReference type="Proteomes" id="UP001209570"/>
    </source>
</evidence>
<comment type="subcellular location">
    <subcellularLocation>
        <location evidence="2">Endoplasmic reticulum membrane</location>
        <topology evidence="2">Multi-pass membrane protein</topology>
    </subcellularLocation>
</comment>
<keyword evidence="11" id="KW-0482">Metalloprotease</keyword>
<evidence type="ECO:0000256" key="3">
    <source>
        <dbReference type="ARBA" id="ARBA00010918"/>
    </source>
</evidence>
<dbReference type="GO" id="GO:0008235">
    <property type="term" value="F:metalloexopeptidase activity"/>
    <property type="evidence" value="ECO:0007669"/>
    <property type="project" value="InterPro"/>
</dbReference>
<feature type="domain" description="Peptidase M28" evidence="16">
    <location>
        <begin position="180"/>
        <end position="358"/>
    </location>
</feature>
<dbReference type="GO" id="GO:0006508">
    <property type="term" value="P:proteolysis"/>
    <property type="evidence" value="ECO:0007669"/>
    <property type="project" value="UniProtKB-KW"/>
</dbReference>
<organism evidence="18 19">
    <name type="scientific">Pythium insidiosum</name>
    <name type="common">Pythiosis disease agent</name>
    <dbReference type="NCBI Taxonomy" id="114742"/>
    <lineage>
        <taxon>Eukaryota</taxon>
        <taxon>Sar</taxon>
        <taxon>Stramenopiles</taxon>
        <taxon>Oomycota</taxon>
        <taxon>Peronosporomycetes</taxon>
        <taxon>Pythiales</taxon>
        <taxon>Pythiaceae</taxon>
        <taxon>Pythium</taxon>
    </lineage>
</organism>
<evidence type="ECO:0000259" key="17">
    <source>
        <dbReference type="Pfam" id="PF22248"/>
    </source>
</evidence>
<evidence type="ECO:0000313" key="18">
    <source>
        <dbReference type="EMBL" id="KAJ0404898.1"/>
    </source>
</evidence>
<proteinExistence type="inferred from homology"/>
<dbReference type="AlphaFoldDB" id="A0AAD5LLD0"/>
<evidence type="ECO:0000256" key="6">
    <source>
        <dbReference type="ARBA" id="ARBA00022723"/>
    </source>
</evidence>
<dbReference type="Pfam" id="PF22248">
    <property type="entry name" value="ERMP1_C"/>
    <property type="match status" value="1"/>
</dbReference>
<evidence type="ECO:0000256" key="8">
    <source>
        <dbReference type="ARBA" id="ARBA00022824"/>
    </source>
</evidence>
<comment type="cofactor">
    <cofactor evidence="1">
        <name>Zn(2+)</name>
        <dbReference type="ChEBI" id="CHEBI:29105"/>
    </cofactor>
</comment>
<keyword evidence="4" id="KW-0645">Protease</keyword>
<keyword evidence="7" id="KW-0378">Hydrolase</keyword>
<evidence type="ECO:0000256" key="4">
    <source>
        <dbReference type="ARBA" id="ARBA00022670"/>
    </source>
</evidence>
<name>A0AAD5LLD0_PYTIN</name>
<feature type="region of interest" description="Disordered" evidence="14">
    <location>
        <begin position="1"/>
        <end position="40"/>
    </location>
</feature>
<keyword evidence="5 15" id="KW-0812">Transmembrane</keyword>
<evidence type="ECO:0000256" key="5">
    <source>
        <dbReference type="ARBA" id="ARBA00022692"/>
    </source>
</evidence>
<evidence type="ECO:0000256" key="15">
    <source>
        <dbReference type="SAM" id="Phobius"/>
    </source>
</evidence>
<keyword evidence="12 15" id="KW-0472">Membrane</keyword>
<dbReference type="GO" id="GO:0005789">
    <property type="term" value="C:endoplasmic reticulum membrane"/>
    <property type="evidence" value="ECO:0007669"/>
    <property type="project" value="UniProtKB-SubCell"/>
</dbReference>
<feature type="transmembrane region" description="Helical" evidence="15">
    <location>
        <begin position="43"/>
        <end position="63"/>
    </location>
</feature>
<dbReference type="InterPro" id="IPR048024">
    <property type="entry name" value="Fxna-like_M28_dom"/>
</dbReference>
<comment type="similarity">
    <text evidence="3">Belongs to the peptidase M28 family.</text>
</comment>
<dbReference type="InterPro" id="IPR053973">
    <property type="entry name" value="ERMP1-like_C"/>
</dbReference>
<gene>
    <name evidence="18" type="ORF">P43SY_001810</name>
</gene>
<protein>
    <recommendedName>
        <fullName evidence="20">Peptidase M28 domain-containing protein</fullName>
    </recommendedName>
</protein>
<dbReference type="InterPro" id="IPR007484">
    <property type="entry name" value="Peptidase_M28"/>
</dbReference>
<dbReference type="SUPFAM" id="SSF53187">
    <property type="entry name" value="Zn-dependent exopeptidases"/>
    <property type="match status" value="1"/>
</dbReference>
<dbReference type="Proteomes" id="UP001209570">
    <property type="component" value="Unassembled WGS sequence"/>
</dbReference>
<evidence type="ECO:0000256" key="12">
    <source>
        <dbReference type="ARBA" id="ARBA00023136"/>
    </source>
</evidence>
<reference evidence="18" key="1">
    <citation type="submission" date="2021-12" db="EMBL/GenBank/DDBJ databases">
        <title>Prjna785345.</title>
        <authorList>
            <person name="Rujirawat T."/>
            <person name="Krajaejun T."/>
        </authorList>
    </citation>
    <scope>NUCLEOTIDE SEQUENCE</scope>
    <source>
        <strain evidence="18">Pi057C3</strain>
    </source>
</reference>
<evidence type="ECO:0000256" key="2">
    <source>
        <dbReference type="ARBA" id="ARBA00004477"/>
    </source>
</evidence>
<evidence type="ECO:0000259" key="16">
    <source>
        <dbReference type="Pfam" id="PF04389"/>
    </source>
</evidence>
<dbReference type="FunFam" id="3.40.630.10:FF:000008">
    <property type="entry name" value="Endoplasmic reticulum metallopeptidase 1"/>
    <property type="match status" value="1"/>
</dbReference>
<evidence type="ECO:0000256" key="1">
    <source>
        <dbReference type="ARBA" id="ARBA00001947"/>
    </source>
</evidence>
<evidence type="ECO:0000256" key="14">
    <source>
        <dbReference type="SAM" id="MobiDB-lite"/>
    </source>
</evidence>
<keyword evidence="6" id="KW-0479">Metal-binding</keyword>
<dbReference type="Gene3D" id="3.40.630.10">
    <property type="entry name" value="Zn peptidases"/>
    <property type="match status" value="1"/>
</dbReference>